<keyword evidence="3" id="KW-1185">Reference proteome</keyword>
<reference evidence="2 3" key="1">
    <citation type="submission" date="2019-05" db="EMBL/GenBank/DDBJ databases">
        <title>The compact genome of Giardia muris reveals important steps in the evolution of intestinal protozoan parasites.</title>
        <authorList>
            <person name="Xu F."/>
            <person name="Jimenez-Gonzalez A."/>
            <person name="Einarsson E."/>
            <person name="Astvaldsson A."/>
            <person name="Peirasmaki D."/>
            <person name="Eckmann L."/>
            <person name="Andersson J.O."/>
            <person name="Svard S.G."/>
            <person name="Jerlstrom-Hultqvist J."/>
        </authorList>
    </citation>
    <scope>NUCLEOTIDE SEQUENCE [LARGE SCALE GENOMIC DNA]</scope>
    <source>
        <strain evidence="2 3">Roberts-Thomson</strain>
    </source>
</reference>
<evidence type="ECO:0000313" key="3">
    <source>
        <dbReference type="Proteomes" id="UP000315496"/>
    </source>
</evidence>
<dbReference type="EMBL" id="VDLU01000001">
    <property type="protein sequence ID" value="TNJ29332.1"/>
    <property type="molecule type" value="Genomic_DNA"/>
</dbReference>
<comment type="caution">
    <text evidence="2">The sequence shown here is derived from an EMBL/GenBank/DDBJ whole genome shotgun (WGS) entry which is preliminary data.</text>
</comment>
<dbReference type="VEuPathDB" id="GiardiaDB:GMRT_10981"/>
<sequence length="574" mass="64772">MPIINPKGYRIVLPPTLVIQTISFDNLQGTSEPERKRSQEQQESDGPTPLHTLEEVLKGLEGEIRGDLSVLKRIWATELTELSKRLRRDTDLDSFVYEPPFLPPTASNIVEVEVCAKICSTLITGSVIHLGYLNEKKVYNILQTLFSTQTLVDGDVNDFITLINETMTETAIVGDETFVPELTVLDDEKYWYTDLKSLKAAKCLETQCCFIDCLTVPTIKAGLGKLLQMLYCSGNKEDGIGSRSNSVQRHHFQCFLSPGPSFNDRLLDELYGLRDAACDGLAQYLALHGIPIESVEGEEEKEGRKEIYGPQYQRIFHVVKEVIPRRFIPTCLSLRRSRRLPERTLVFFSCTPDTTDLSPIIEALSIVPQVKVIVFITGMVCPEWLTDELQARLQLHEIVTLDTGYRSAQLSRTLEMINKKSAELPDKDISQMKQGTHNSNDVVEQVSLILKHLGPQDRTRRILRTLIEMQLESVPSTGYQPLIPVQALLDDLSDIKKHKLLILQRGERLERILAGYISNQTSSHKSELKKSKQMIDPPIRLAPCQNGSPGIGLRGTREELEEILALLEEQPTRT</sequence>
<dbReference type="Proteomes" id="UP000315496">
    <property type="component" value="Chromosome 1"/>
</dbReference>
<gene>
    <name evidence="2" type="ORF">GMRT_10981</name>
</gene>
<accession>A0A4Z1STT2</accession>
<protein>
    <submittedName>
        <fullName evidence="2">Uncharacterized protein</fullName>
    </submittedName>
</protein>
<proteinExistence type="predicted"/>
<evidence type="ECO:0000313" key="2">
    <source>
        <dbReference type="EMBL" id="TNJ29332.1"/>
    </source>
</evidence>
<organism evidence="2 3">
    <name type="scientific">Giardia muris</name>
    <dbReference type="NCBI Taxonomy" id="5742"/>
    <lineage>
        <taxon>Eukaryota</taxon>
        <taxon>Metamonada</taxon>
        <taxon>Diplomonadida</taxon>
        <taxon>Hexamitidae</taxon>
        <taxon>Giardiinae</taxon>
        <taxon>Giardia</taxon>
    </lineage>
</organism>
<evidence type="ECO:0000256" key="1">
    <source>
        <dbReference type="SAM" id="MobiDB-lite"/>
    </source>
</evidence>
<dbReference type="AlphaFoldDB" id="A0A4Z1STT2"/>
<name>A0A4Z1STT2_GIAMU</name>
<feature type="region of interest" description="Disordered" evidence="1">
    <location>
        <begin position="28"/>
        <end position="50"/>
    </location>
</feature>